<dbReference type="EMBL" id="CP040098">
    <property type="protein sequence ID" value="QCQ21941.1"/>
    <property type="molecule type" value="Genomic_DNA"/>
</dbReference>
<proteinExistence type="predicted"/>
<evidence type="ECO:0000313" key="2">
    <source>
        <dbReference type="EMBL" id="QCQ21941.1"/>
    </source>
</evidence>
<sequence>MKTVAANRRPSRRETTLSWTVIGVLLLIAAGIAVKQSRYDPGHWSVPGVPGPPAGGTPGPGGNPAVPDPEMFAPQGLSVLGPLETFGPENLSDKIDGKAELYLPAGFQQLACRRFVLEDHPDLWFEVFLYDMGDPRGAFSVYSLQRRSEAESRADLGPFFYRTANAVFGAHGKYYVELVASAENATLLETLERFASRIVRELGQSASHLPELDYFPKEGLEPDSLTRIPADAFGFQEFQDVFTAVYRQDGREATAFVMTRPSAAAAESLAQRYAEFLVESGAKEAEVPGDIPGARALEWYGIFEIVFSRGAVVAGVHEAEDLDLARRTARKLFENLERNAP</sequence>
<organism evidence="2 3">
    <name type="scientific">Desulfoglaeba alkanexedens ALDC</name>
    <dbReference type="NCBI Taxonomy" id="980445"/>
    <lineage>
        <taxon>Bacteria</taxon>
        <taxon>Pseudomonadati</taxon>
        <taxon>Thermodesulfobacteriota</taxon>
        <taxon>Syntrophobacteria</taxon>
        <taxon>Syntrophobacterales</taxon>
        <taxon>Syntrophobacteraceae</taxon>
        <taxon>Desulfoglaeba</taxon>
    </lineage>
</organism>
<evidence type="ECO:0000256" key="1">
    <source>
        <dbReference type="SAM" id="MobiDB-lite"/>
    </source>
</evidence>
<dbReference type="Proteomes" id="UP000298602">
    <property type="component" value="Chromosome"/>
</dbReference>
<reference evidence="2 3" key="1">
    <citation type="submission" date="2019-05" db="EMBL/GenBank/DDBJ databases">
        <title>The Complete Genome Sequence of the n-alkane-degrading Desulfoglaeba alkanexedens ALDC reveals multiple alkylsuccinate synthase gene clusters.</title>
        <authorList>
            <person name="Callaghan A.V."/>
            <person name="Davidova I.A."/>
            <person name="Duncan K.E."/>
            <person name="Morris B."/>
            <person name="McInerney M.J."/>
        </authorList>
    </citation>
    <scope>NUCLEOTIDE SEQUENCE [LARGE SCALE GENOMIC DNA]</scope>
    <source>
        <strain evidence="2 3">ALDC</strain>
    </source>
</reference>
<protein>
    <submittedName>
        <fullName evidence="2">Uncharacterized protein</fullName>
    </submittedName>
</protein>
<evidence type="ECO:0000313" key="3">
    <source>
        <dbReference type="Proteomes" id="UP000298602"/>
    </source>
</evidence>
<dbReference type="AlphaFoldDB" id="A0A4V1ERK3"/>
<dbReference type="InterPro" id="IPR046534">
    <property type="entry name" value="DUF6599"/>
</dbReference>
<dbReference type="KEGG" id="dax:FDQ92_06990"/>
<dbReference type="OrthoDB" id="282746at2"/>
<reference evidence="2 3" key="2">
    <citation type="submission" date="2019-05" db="EMBL/GenBank/DDBJ databases">
        <authorList>
            <person name="Suflita J.M."/>
            <person name="Marks C.R."/>
        </authorList>
    </citation>
    <scope>NUCLEOTIDE SEQUENCE [LARGE SCALE GENOMIC DNA]</scope>
    <source>
        <strain evidence="2 3">ALDC</strain>
    </source>
</reference>
<dbReference type="RefSeq" id="WP_137423910.1">
    <property type="nucleotide sequence ID" value="NZ_CP040098.1"/>
</dbReference>
<name>A0A4V1ERK3_9BACT</name>
<feature type="region of interest" description="Disordered" evidence="1">
    <location>
        <begin position="44"/>
        <end position="67"/>
    </location>
</feature>
<accession>A0A4V1ERK3</accession>
<dbReference type="Pfam" id="PF20244">
    <property type="entry name" value="DUF6599"/>
    <property type="match status" value="1"/>
</dbReference>
<keyword evidence="3" id="KW-1185">Reference proteome</keyword>
<gene>
    <name evidence="2" type="ORF">FDQ92_06990</name>
</gene>